<comment type="caution">
    <text evidence="1">The sequence shown here is derived from an EMBL/GenBank/DDBJ whole genome shotgun (WGS) entry which is preliminary data.</text>
</comment>
<sequence>MYVANLRLQLGWLADGSAEIDCDEVLATYGCHNKICKQVKIPRRSCDMYPENWTHIVAAGRDFL</sequence>
<proteinExistence type="predicted"/>
<reference evidence="2" key="1">
    <citation type="submission" date="2017-04" db="EMBL/GenBank/DDBJ databases">
        <authorList>
            <person name="Bumgarner R.E."/>
            <person name="Fredricks D.N."/>
            <person name="Srinivasan S."/>
        </authorList>
    </citation>
    <scope>NUCLEOTIDE SEQUENCE [LARGE SCALE GENOMIC DNA]</scope>
    <source>
        <strain evidence="2">KA00405</strain>
    </source>
</reference>
<dbReference type="Proteomes" id="UP000236394">
    <property type="component" value="Unassembled WGS sequence"/>
</dbReference>
<gene>
    <name evidence="1" type="ORF">B7R76_05945</name>
</gene>
<accession>A0A2J8B0T6</accession>
<evidence type="ECO:0000313" key="2">
    <source>
        <dbReference type="Proteomes" id="UP000236394"/>
    </source>
</evidence>
<organism evidence="1 2">
    <name type="scientific">Mageeibacillus indolicus</name>
    <dbReference type="NCBI Taxonomy" id="884684"/>
    <lineage>
        <taxon>Bacteria</taxon>
        <taxon>Bacillati</taxon>
        <taxon>Bacillota</taxon>
        <taxon>Clostridia</taxon>
        <taxon>Eubacteriales</taxon>
        <taxon>Oscillospiraceae</taxon>
        <taxon>Mageeibacillus</taxon>
    </lineage>
</organism>
<evidence type="ECO:0000313" key="1">
    <source>
        <dbReference type="EMBL" id="PNH18381.1"/>
    </source>
</evidence>
<dbReference type="EMBL" id="NBZD01000003">
    <property type="protein sequence ID" value="PNH18381.1"/>
    <property type="molecule type" value="Genomic_DNA"/>
</dbReference>
<name>A0A2J8B0T6_9FIRM</name>
<dbReference type="AlphaFoldDB" id="A0A2J8B0T6"/>
<protein>
    <submittedName>
        <fullName evidence="1">Uncharacterized protein</fullName>
    </submittedName>
</protein>